<dbReference type="CDD" id="cd14688">
    <property type="entry name" value="bZIP_YAP"/>
    <property type="match status" value="1"/>
</dbReference>
<comment type="caution">
    <text evidence="3">The sequence shown here is derived from an EMBL/GenBank/DDBJ whole genome shotgun (WGS) entry which is preliminary data.</text>
</comment>
<keyword evidence="1" id="KW-0175">Coiled coil</keyword>
<accession>A0A3A2ZE99</accession>
<sequence>MSSNDTPPKKRPKRGRPKLEPSERRQFEDRRSQVRRAQRTYRLRKEATVQNLRTRVADLETTLQNVSDILVNFQDTITSSVLNLGSPDIPLLFSDTVDRVLAEIDRSNCSLDRQDAQQESLPGKHGAVKHEASFKSINYNQGDLLDVFGYQVSHQLDEARQGDDVEEEYQQWRQELLSQRHMPRPLLSSLVDAIFSGDSVHPSTFHSSELINPRLLLCILRLLRCFPDAGAGRHSLVDEDARQALPKSSQDLKVTLQHFMDSVLGLEHPETQGEDHFALIRDWVHCHDVRAYLEQMGIILDRSSLLVDIPIQSATMLRGANQTNSENERKESDCIDPNGLHTDTQRDGLNSKVGELMGGDNTTRSKVPDSSRTLKAADTTGPSDYFLDVECFFNILRGNIKFLAYAPGFRKRDINSALRSSMRKRP</sequence>
<feature type="coiled-coil region" evidence="1">
    <location>
        <begin position="42"/>
        <end position="69"/>
    </location>
</feature>
<dbReference type="STRING" id="2070753.A0A3A2ZE99"/>
<feature type="compositionally biased region" description="Polar residues" evidence="2">
    <location>
        <begin position="360"/>
        <end position="373"/>
    </location>
</feature>
<keyword evidence="4" id="KW-1185">Reference proteome</keyword>
<reference evidence="4" key="1">
    <citation type="submission" date="2017-02" db="EMBL/GenBank/DDBJ databases">
        <authorList>
            <person name="Tafer H."/>
            <person name="Lopandic K."/>
        </authorList>
    </citation>
    <scope>NUCLEOTIDE SEQUENCE [LARGE SCALE GENOMIC DNA]</scope>
    <source>
        <strain evidence="4">CBS 366.77</strain>
    </source>
</reference>
<dbReference type="PANTHER" id="PTHR40618:SF1">
    <property type="entry name" value="B-ZIP TRANSCRIPTION FACTOR (EUROFUNG)"/>
    <property type="match status" value="1"/>
</dbReference>
<dbReference type="PANTHER" id="PTHR40618">
    <property type="entry name" value="B-ZIP TRANSCRIPTION FACTOR (EUROFUNG)-RELATED"/>
    <property type="match status" value="1"/>
</dbReference>
<name>A0A3A2ZE99_9EURO</name>
<feature type="region of interest" description="Disordered" evidence="2">
    <location>
        <begin position="1"/>
        <end position="37"/>
    </location>
</feature>
<evidence type="ECO:0000313" key="4">
    <source>
        <dbReference type="Proteomes" id="UP000266188"/>
    </source>
</evidence>
<dbReference type="EMBL" id="MVGC01000225">
    <property type="protein sequence ID" value="RJE21482.1"/>
    <property type="molecule type" value="Genomic_DNA"/>
</dbReference>
<dbReference type="InterPro" id="IPR046347">
    <property type="entry name" value="bZIP_sf"/>
</dbReference>
<dbReference type="AlphaFoldDB" id="A0A3A2ZE99"/>
<dbReference type="GO" id="GO:0003700">
    <property type="term" value="F:DNA-binding transcription factor activity"/>
    <property type="evidence" value="ECO:0007669"/>
    <property type="project" value="InterPro"/>
</dbReference>
<dbReference type="Gene3D" id="1.20.5.170">
    <property type="match status" value="1"/>
</dbReference>
<evidence type="ECO:0000313" key="3">
    <source>
        <dbReference type="EMBL" id="RJE21482.1"/>
    </source>
</evidence>
<dbReference type="OrthoDB" id="3555317at2759"/>
<protein>
    <recommendedName>
        <fullName evidence="5">BZIP domain-containing protein</fullName>
    </recommendedName>
</protein>
<evidence type="ECO:0000256" key="1">
    <source>
        <dbReference type="SAM" id="Coils"/>
    </source>
</evidence>
<feature type="compositionally biased region" description="Basic and acidic residues" evidence="2">
    <location>
        <begin position="17"/>
        <end position="32"/>
    </location>
</feature>
<dbReference type="SUPFAM" id="SSF57959">
    <property type="entry name" value="Leucine zipper domain"/>
    <property type="match status" value="1"/>
</dbReference>
<feature type="region of interest" description="Disordered" evidence="2">
    <location>
        <begin position="320"/>
        <end position="375"/>
    </location>
</feature>
<organism evidence="3 4">
    <name type="scientific">Aspergillus sclerotialis</name>
    <dbReference type="NCBI Taxonomy" id="2070753"/>
    <lineage>
        <taxon>Eukaryota</taxon>
        <taxon>Fungi</taxon>
        <taxon>Dikarya</taxon>
        <taxon>Ascomycota</taxon>
        <taxon>Pezizomycotina</taxon>
        <taxon>Eurotiomycetes</taxon>
        <taxon>Eurotiomycetidae</taxon>
        <taxon>Eurotiales</taxon>
        <taxon>Aspergillaceae</taxon>
        <taxon>Aspergillus</taxon>
        <taxon>Aspergillus subgen. Polypaecilum</taxon>
    </lineage>
</organism>
<gene>
    <name evidence="3" type="ORF">PHISCL_06177</name>
</gene>
<evidence type="ECO:0008006" key="5">
    <source>
        <dbReference type="Google" id="ProtNLM"/>
    </source>
</evidence>
<dbReference type="Proteomes" id="UP000266188">
    <property type="component" value="Unassembled WGS sequence"/>
</dbReference>
<proteinExistence type="predicted"/>
<evidence type="ECO:0000256" key="2">
    <source>
        <dbReference type="SAM" id="MobiDB-lite"/>
    </source>
</evidence>